<dbReference type="GO" id="GO:0004531">
    <property type="term" value="F:deoxyribonuclease II activity"/>
    <property type="evidence" value="ECO:0007669"/>
    <property type="project" value="InterPro"/>
</dbReference>
<evidence type="ECO:0000256" key="3">
    <source>
        <dbReference type="SAM" id="SignalP"/>
    </source>
</evidence>
<reference evidence="4 5" key="1">
    <citation type="submission" date="2013-12" db="EMBL/GenBank/DDBJ databases">
        <title>Draft genome of the parsitic nematode Ancylostoma duodenale.</title>
        <authorList>
            <person name="Mitreva M."/>
        </authorList>
    </citation>
    <scope>NUCLEOTIDE SEQUENCE [LARGE SCALE GENOMIC DNA]</scope>
    <source>
        <strain evidence="4 5">Zhejiang</strain>
    </source>
</reference>
<dbReference type="Pfam" id="PF03265">
    <property type="entry name" value="DNase_II"/>
    <property type="match status" value="1"/>
</dbReference>
<accession>A0A0C2CMT7</accession>
<evidence type="ECO:0000313" key="4">
    <source>
        <dbReference type="EMBL" id="KIH57938.1"/>
    </source>
</evidence>
<organism evidence="4 5">
    <name type="scientific">Ancylostoma duodenale</name>
    <dbReference type="NCBI Taxonomy" id="51022"/>
    <lineage>
        <taxon>Eukaryota</taxon>
        <taxon>Metazoa</taxon>
        <taxon>Ecdysozoa</taxon>
        <taxon>Nematoda</taxon>
        <taxon>Chromadorea</taxon>
        <taxon>Rhabditida</taxon>
        <taxon>Rhabditina</taxon>
        <taxon>Rhabditomorpha</taxon>
        <taxon>Strongyloidea</taxon>
        <taxon>Ancylostomatidae</taxon>
        <taxon>Ancylostomatinae</taxon>
        <taxon>Ancylostoma</taxon>
    </lineage>
</organism>
<name>A0A0C2CMT7_9BILA</name>
<dbReference type="PANTHER" id="PTHR10858">
    <property type="entry name" value="DEOXYRIBONUCLEASE II"/>
    <property type="match status" value="1"/>
</dbReference>
<evidence type="ECO:0000313" key="5">
    <source>
        <dbReference type="Proteomes" id="UP000054047"/>
    </source>
</evidence>
<keyword evidence="5" id="KW-1185">Reference proteome</keyword>
<dbReference type="AlphaFoldDB" id="A0A0C2CMT7"/>
<gene>
    <name evidence="4" type="ORF">ANCDUO_11866</name>
</gene>
<dbReference type="EMBL" id="KN733737">
    <property type="protein sequence ID" value="KIH57938.1"/>
    <property type="molecule type" value="Genomic_DNA"/>
</dbReference>
<keyword evidence="3" id="KW-0732">Signal</keyword>
<keyword evidence="2" id="KW-0378">Hydrolase</keyword>
<dbReference type="PANTHER" id="PTHR10858:SF30">
    <property type="entry name" value="CELL-DEATH-RELATED NUCLEASE 7"/>
    <property type="match status" value="1"/>
</dbReference>
<dbReference type="GO" id="GO:0006309">
    <property type="term" value="P:apoptotic DNA fragmentation"/>
    <property type="evidence" value="ECO:0007669"/>
    <property type="project" value="TreeGrafter"/>
</dbReference>
<comment type="similarity">
    <text evidence="1">Belongs to the DNase II family.</text>
</comment>
<dbReference type="Proteomes" id="UP000054047">
    <property type="component" value="Unassembled WGS sequence"/>
</dbReference>
<dbReference type="OrthoDB" id="10261598at2759"/>
<proteinExistence type="inferred from homology"/>
<dbReference type="CDD" id="cd09120">
    <property type="entry name" value="PLDc_DNaseII_1"/>
    <property type="match status" value="1"/>
</dbReference>
<evidence type="ECO:0000256" key="1">
    <source>
        <dbReference type="ARBA" id="ARBA00007527"/>
    </source>
</evidence>
<sequence>MLSLILILVSAPIYVDAAVSCKDLNGEDVDWFVALKRPTAVDSSGGTSFVYFDSNANKWVESKEKITDKDSAIGATVSQLYKDKSKRFYITYNDHCPEKPGADSYTAHSKGVAVFDRNQGFWMVHSVPKFPVEGKYAYPEGQTKFAQSFLCMTLSTNELPNIVKYMRTAQVNPCMKNLPEAIKLIAPELQNVIGKKRLSKTDPHTAMRKFCTFSDLWYDFVSANLKAPMAVETWRNGGGKDVGSQCSVNANKVYDITVVNTLNISYESSKDHSKWGVSMKDSVREVCIGDVNRQESQYQRGGGALCLANPKLWQTFYCSVGEYQDCSNKTRKNVCRQ</sequence>
<dbReference type="InterPro" id="IPR004947">
    <property type="entry name" value="DNase_II"/>
</dbReference>
<feature type="signal peptide" evidence="3">
    <location>
        <begin position="1"/>
        <end position="17"/>
    </location>
</feature>
<protein>
    <submittedName>
        <fullName evidence="4">Deoxyribonuclease II</fullName>
    </submittedName>
</protein>
<feature type="chain" id="PRO_5002147205" evidence="3">
    <location>
        <begin position="18"/>
        <end position="337"/>
    </location>
</feature>
<evidence type="ECO:0000256" key="2">
    <source>
        <dbReference type="ARBA" id="ARBA00022801"/>
    </source>
</evidence>